<evidence type="ECO:0000256" key="2">
    <source>
        <dbReference type="SAM" id="MobiDB-lite"/>
    </source>
</evidence>
<keyword evidence="5" id="KW-1185">Reference proteome</keyword>
<dbReference type="STRING" id="452.Lspi_1556"/>
<feature type="transmembrane region" description="Helical" evidence="3">
    <location>
        <begin position="386"/>
        <end position="405"/>
    </location>
</feature>
<feature type="transmembrane region" description="Helical" evidence="3">
    <location>
        <begin position="360"/>
        <end position="380"/>
    </location>
</feature>
<organism evidence="4 5">
    <name type="scientific">Legionella spiritensis</name>
    <dbReference type="NCBI Taxonomy" id="452"/>
    <lineage>
        <taxon>Bacteria</taxon>
        <taxon>Pseudomonadati</taxon>
        <taxon>Pseudomonadota</taxon>
        <taxon>Gammaproteobacteria</taxon>
        <taxon>Legionellales</taxon>
        <taxon>Legionellaceae</taxon>
        <taxon>Legionella</taxon>
    </lineage>
</organism>
<feature type="transmembrane region" description="Helical" evidence="3">
    <location>
        <begin position="192"/>
        <end position="211"/>
    </location>
</feature>
<keyword evidence="3" id="KW-0472">Membrane</keyword>
<dbReference type="RefSeq" id="WP_058483472.1">
    <property type="nucleotide sequence ID" value="NZ_CAAAII010000001.1"/>
</dbReference>
<reference evidence="4 5" key="1">
    <citation type="submission" date="2015-11" db="EMBL/GenBank/DDBJ databases">
        <title>Genomic analysis of 38 Legionella species identifies large and diverse effector repertoires.</title>
        <authorList>
            <person name="Burstein D."/>
            <person name="Amaro F."/>
            <person name="Zusman T."/>
            <person name="Lifshitz Z."/>
            <person name="Cohen O."/>
            <person name="Gilbert J.A."/>
            <person name="Pupko T."/>
            <person name="Shuman H.A."/>
            <person name="Segal G."/>
        </authorList>
    </citation>
    <scope>NUCLEOTIDE SEQUENCE [LARGE SCALE GENOMIC DNA]</scope>
    <source>
        <strain evidence="4 5">Mt.St.Helens-9</strain>
    </source>
</reference>
<evidence type="ECO:0000256" key="3">
    <source>
        <dbReference type="SAM" id="Phobius"/>
    </source>
</evidence>
<feature type="region of interest" description="Disordered" evidence="2">
    <location>
        <begin position="543"/>
        <end position="566"/>
    </location>
</feature>
<name>A0A0W0Z4J0_LEGSP</name>
<dbReference type="Proteomes" id="UP000054877">
    <property type="component" value="Unassembled WGS sequence"/>
</dbReference>
<keyword evidence="1" id="KW-0175">Coiled coil</keyword>
<dbReference type="PATRIC" id="fig|452.5.peg.1713"/>
<protein>
    <submittedName>
        <fullName evidence="4">IncA protein</fullName>
    </submittedName>
</protein>
<keyword evidence="3" id="KW-0812">Transmembrane</keyword>
<feature type="transmembrane region" description="Helical" evidence="3">
    <location>
        <begin position="167"/>
        <end position="186"/>
    </location>
</feature>
<accession>A0A0W0Z4J0</accession>
<gene>
    <name evidence="4" type="ORF">Lspi_1556</name>
</gene>
<proteinExistence type="predicted"/>
<dbReference type="AlphaFoldDB" id="A0A0W0Z4J0"/>
<keyword evidence="3" id="KW-1133">Transmembrane helix</keyword>
<comment type="caution">
    <text evidence="4">The sequence shown here is derived from an EMBL/GenBank/DDBJ whole genome shotgun (WGS) entry which is preliminary data.</text>
</comment>
<feature type="coiled-coil region" evidence="1">
    <location>
        <begin position="74"/>
        <end position="117"/>
    </location>
</feature>
<evidence type="ECO:0000256" key="1">
    <source>
        <dbReference type="SAM" id="Coils"/>
    </source>
</evidence>
<sequence>MPDSIVKKNASDLSDEQLLNLAKYVESITGKMTEVDLVKGKSWRLSEAIDINNKAVKAAFQDQLNAIDSELVPYRKEYNQIKALENKKMNEKDDGKIKKIDANIAKIEQRITQKKTTRKKDVIAQQTLDIIKDAGAGEALCDELAKRSQPERYLEPVIQAGTRAGTVFGFLLGYQLLLPVLGIAALTTPIGIGITAAVVGSLVIGGIALGIRKGINNYRTVRNKEEANMLKLRIGYIREKITGKQADTLKNTLENNERQVKDSEKDFVEKFNKTFAQQLDPDKGLDDNNSKIITGVLEEKIRDNKSHNIDASHYEKLKNTLSNYQSKNIQKPAPEKTQYNRVPATWTSAFNKVRKVGENLLVGSTFAGVAFGVISILTLAVPGLNIATGVAAGIYLGTVIGGLGITNFARTLQQKNNDDVTGKLAEHTNNINNTSADLKWENGELSRLDTQKQTLASMTDQLDTINDKSREEDKLIQQADQEEMLRQREDELSSREKELLQREEQFKETKMKLFNAHSESEPQSGGNVAQIQDEIKNKLQDLKESAKSSELDVNFFKPPRSRSFSM</sequence>
<evidence type="ECO:0000313" key="4">
    <source>
        <dbReference type="EMBL" id="KTD64037.1"/>
    </source>
</evidence>
<dbReference type="EMBL" id="LNYX01000014">
    <property type="protein sequence ID" value="KTD64037.1"/>
    <property type="molecule type" value="Genomic_DNA"/>
</dbReference>
<evidence type="ECO:0000313" key="5">
    <source>
        <dbReference type="Proteomes" id="UP000054877"/>
    </source>
</evidence>